<proteinExistence type="predicted"/>
<keyword evidence="2" id="KW-1185">Reference proteome</keyword>
<dbReference type="KEGG" id="sted:SPTER_12520"/>
<gene>
    <name evidence="1" type="ORF">SPTER_12520</name>
</gene>
<organism evidence="1 2">
    <name type="scientific">Sporomusa termitida</name>
    <dbReference type="NCBI Taxonomy" id="2377"/>
    <lineage>
        <taxon>Bacteria</taxon>
        <taxon>Bacillati</taxon>
        <taxon>Bacillota</taxon>
        <taxon>Negativicutes</taxon>
        <taxon>Selenomonadales</taxon>
        <taxon>Sporomusaceae</taxon>
        <taxon>Sporomusa</taxon>
    </lineage>
</organism>
<sequence>MLTRTLTQAFDQYIFTRVDHILNRAGTNDAGYSKTAREVSAALDRLLVLARALKAEQPEMTGLVMDFEAWAALESGQAAEIAYRQGLKDSSQVRQELMTFLQQQDSRGRFETAEKVPLVLEYILYIVVQYNFILNIL</sequence>
<evidence type="ECO:0000313" key="2">
    <source>
        <dbReference type="Proteomes" id="UP000320776"/>
    </source>
</evidence>
<accession>A0A517DRL1</accession>
<dbReference type="AlphaFoldDB" id="A0A517DRL1"/>
<dbReference type="Proteomes" id="UP000320776">
    <property type="component" value="Chromosome"/>
</dbReference>
<protein>
    <submittedName>
        <fullName evidence="1">Uncharacterized protein</fullName>
    </submittedName>
</protein>
<evidence type="ECO:0000313" key="1">
    <source>
        <dbReference type="EMBL" id="QDR79948.1"/>
    </source>
</evidence>
<dbReference type="EMBL" id="CP036259">
    <property type="protein sequence ID" value="QDR79948.1"/>
    <property type="molecule type" value="Genomic_DNA"/>
</dbReference>
<reference evidence="1 2" key="1">
    <citation type="submission" date="2019-02" db="EMBL/GenBank/DDBJ databases">
        <title>Closed genome of Sporomusa termitida DSM 4440.</title>
        <authorList>
            <person name="Poehlein A."/>
            <person name="Daniel R."/>
        </authorList>
    </citation>
    <scope>NUCLEOTIDE SEQUENCE [LARGE SCALE GENOMIC DNA]</scope>
    <source>
        <strain evidence="1 2">DSM 4440</strain>
    </source>
</reference>
<name>A0A517DRL1_9FIRM</name>